<name>A0A6J5PYR7_9CAUD</name>
<accession>A0A6J5PYR7</accession>
<protein>
    <submittedName>
        <fullName evidence="1">Uncharacterized protein</fullName>
    </submittedName>
</protein>
<proteinExistence type="predicted"/>
<evidence type="ECO:0000313" key="1">
    <source>
        <dbReference type="EMBL" id="CAB4172484.1"/>
    </source>
</evidence>
<sequence length="190" mass="20823">MSTPTYLLPSGDPDWQTLDPLIVAERKKGTSLKVLMQTFLLSKHKVRSRLRHLADAGMIAKCANRRVITPEEREVIVAEYATADTSELSARLKLSKHQLAVAATTYGLVRSKEARAEQSRKAALRNAEARDATTSYGGAKETCGDSSLGKLIKNTPSGQVFLSPDGVTTTHRSWRNDAEYASYLSSRRAG</sequence>
<organism evidence="1">
    <name type="scientific">uncultured Caudovirales phage</name>
    <dbReference type="NCBI Taxonomy" id="2100421"/>
    <lineage>
        <taxon>Viruses</taxon>
        <taxon>Duplodnaviria</taxon>
        <taxon>Heunggongvirae</taxon>
        <taxon>Uroviricota</taxon>
        <taxon>Caudoviricetes</taxon>
        <taxon>Peduoviridae</taxon>
        <taxon>Maltschvirus</taxon>
        <taxon>Maltschvirus maltsch</taxon>
    </lineage>
</organism>
<gene>
    <name evidence="1" type="ORF">UFOVP935_28</name>
</gene>
<reference evidence="1" key="1">
    <citation type="submission" date="2020-05" db="EMBL/GenBank/DDBJ databases">
        <authorList>
            <person name="Chiriac C."/>
            <person name="Salcher M."/>
            <person name="Ghai R."/>
            <person name="Kavagutti S V."/>
        </authorList>
    </citation>
    <scope>NUCLEOTIDE SEQUENCE</scope>
</reference>
<dbReference type="EMBL" id="LR796885">
    <property type="protein sequence ID" value="CAB4172484.1"/>
    <property type="molecule type" value="Genomic_DNA"/>
</dbReference>